<dbReference type="InterPro" id="IPR011009">
    <property type="entry name" value="Kinase-like_dom_sf"/>
</dbReference>
<evidence type="ECO:0000313" key="2">
    <source>
        <dbReference type="Proteomes" id="UP001278766"/>
    </source>
</evidence>
<protein>
    <recommendedName>
        <fullName evidence="3">Protein kinase domain-containing protein</fullName>
    </recommendedName>
</protein>
<reference evidence="1" key="1">
    <citation type="journal article" date="2023" name="Mol. Phylogenet. Evol.">
        <title>Genome-scale phylogeny and comparative genomics of the fungal order Sordariales.</title>
        <authorList>
            <person name="Hensen N."/>
            <person name="Bonometti L."/>
            <person name="Westerberg I."/>
            <person name="Brannstrom I.O."/>
            <person name="Guillou S."/>
            <person name="Cros-Aarteil S."/>
            <person name="Calhoun S."/>
            <person name="Haridas S."/>
            <person name="Kuo A."/>
            <person name="Mondo S."/>
            <person name="Pangilinan J."/>
            <person name="Riley R."/>
            <person name="LaButti K."/>
            <person name="Andreopoulos B."/>
            <person name="Lipzen A."/>
            <person name="Chen C."/>
            <person name="Yan M."/>
            <person name="Daum C."/>
            <person name="Ng V."/>
            <person name="Clum A."/>
            <person name="Steindorff A."/>
            <person name="Ohm R.A."/>
            <person name="Martin F."/>
            <person name="Silar P."/>
            <person name="Natvig D.O."/>
            <person name="Lalanne C."/>
            <person name="Gautier V."/>
            <person name="Ament-Velasquez S.L."/>
            <person name="Kruys A."/>
            <person name="Hutchinson M.I."/>
            <person name="Powell A.J."/>
            <person name="Barry K."/>
            <person name="Miller A.N."/>
            <person name="Grigoriev I.V."/>
            <person name="Debuchy R."/>
            <person name="Gladieux P."/>
            <person name="Hiltunen Thoren M."/>
            <person name="Johannesson H."/>
        </authorList>
    </citation>
    <scope>NUCLEOTIDE SEQUENCE</scope>
    <source>
        <strain evidence="1">CBS 168.71</strain>
    </source>
</reference>
<evidence type="ECO:0008006" key="3">
    <source>
        <dbReference type="Google" id="ProtNLM"/>
    </source>
</evidence>
<sequence length="359" mass="40188">MSDSFDHVKFLDFHNLTNETTEAYTAHYQYNNQVFSVLISTTPPDGYDSQGAIEFLWIERLWDLSSHHSNVHAQLLRQLDGELEIAREIQDVVFPMFEHLSSSSTPTASESDRIGNTVAEYLFPHRINLEVVTKEGKLEVLSGHHEDLDRARIAIPWSAVREAGVEPGSEVVGKLGRSMGEFRVSMKREIEIYGKLKKLDLHPEARFPEFKGEKHPRPAFTFLLSRSLMCFIGLITHNDDIVGFIVAKIPTKYPSLRPVIDGQGETALPALPLRMKWAAQIEQAVTELHRNGLVWGDAKPGNVVIDTDDNAWVLDFGGGGTDGWMEESTYQTEEGDLNAVAKMKEMLLRSDDAKGAAGL</sequence>
<organism evidence="1 2">
    <name type="scientific">Chaetomium fimeti</name>
    <dbReference type="NCBI Taxonomy" id="1854472"/>
    <lineage>
        <taxon>Eukaryota</taxon>
        <taxon>Fungi</taxon>
        <taxon>Dikarya</taxon>
        <taxon>Ascomycota</taxon>
        <taxon>Pezizomycotina</taxon>
        <taxon>Sordariomycetes</taxon>
        <taxon>Sordariomycetidae</taxon>
        <taxon>Sordariales</taxon>
        <taxon>Chaetomiaceae</taxon>
        <taxon>Chaetomium</taxon>
    </lineage>
</organism>
<evidence type="ECO:0000313" key="1">
    <source>
        <dbReference type="EMBL" id="KAK3291515.1"/>
    </source>
</evidence>
<dbReference type="SUPFAM" id="SSF56112">
    <property type="entry name" value="Protein kinase-like (PK-like)"/>
    <property type="match status" value="1"/>
</dbReference>
<reference evidence="1" key="2">
    <citation type="submission" date="2023-06" db="EMBL/GenBank/DDBJ databases">
        <authorList>
            <consortium name="Lawrence Berkeley National Laboratory"/>
            <person name="Haridas S."/>
            <person name="Hensen N."/>
            <person name="Bonometti L."/>
            <person name="Westerberg I."/>
            <person name="Brannstrom I.O."/>
            <person name="Guillou S."/>
            <person name="Cros-Aarteil S."/>
            <person name="Calhoun S."/>
            <person name="Kuo A."/>
            <person name="Mondo S."/>
            <person name="Pangilinan J."/>
            <person name="Riley R."/>
            <person name="Labutti K."/>
            <person name="Andreopoulos B."/>
            <person name="Lipzen A."/>
            <person name="Chen C."/>
            <person name="Yanf M."/>
            <person name="Daum C."/>
            <person name="Ng V."/>
            <person name="Clum A."/>
            <person name="Steindorff A."/>
            <person name="Ohm R."/>
            <person name="Martin F."/>
            <person name="Silar P."/>
            <person name="Natvig D."/>
            <person name="Lalanne C."/>
            <person name="Gautier V."/>
            <person name="Ament-Velasquez S.L."/>
            <person name="Kruys A."/>
            <person name="Hutchinson M.I."/>
            <person name="Powell A.J."/>
            <person name="Barry K."/>
            <person name="Miller A.N."/>
            <person name="Grigoriev I.V."/>
            <person name="Debuchy R."/>
            <person name="Gladieux P."/>
            <person name="Thoren M.H."/>
            <person name="Johannesson H."/>
        </authorList>
    </citation>
    <scope>NUCLEOTIDE SEQUENCE</scope>
    <source>
        <strain evidence="1">CBS 168.71</strain>
    </source>
</reference>
<keyword evidence="2" id="KW-1185">Reference proteome</keyword>
<dbReference type="GeneID" id="87837875"/>
<name>A0AAE0LNK7_9PEZI</name>
<dbReference type="RefSeq" id="XP_062655029.1">
    <property type="nucleotide sequence ID" value="XM_062800927.1"/>
</dbReference>
<accession>A0AAE0LNK7</accession>
<comment type="caution">
    <text evidence="1">The sequence shown here is derived from an EMBL/GenBank/DDBJ whole genome shotgun (WGS) entry which is preliminary data.</text>
</comment>
<proteinExistence type="predicted"/>
<dbReference type="AlphaFoldDB" id="A0AAE0LNK7"/>
<dbReference type="Gene3D" id="1.10.510.10">
    <property type="entry name" value="Transferase(Phosphotransferase) domain 1"/>
    <property type="match status" value="1"/>
</dbReference>
<gene>
    <name evidence="1" type="ORF">B0H64DRAFT_330262</name>
</gene>
<dbReference type="Proteomes" id="UP001278766">
    <property type="component" value="Unassembled WGS sequence"/>
</dbReference>
<dbReference type="EMBL" id="JAUEPN010000009">
    <property type="protein sequence ID" value="KAK3291515.1"/>
    <property type="molecule type" value="Genomic_DNA"/>
</dbReference>